<protein>
    <recommendedName>
        <fullName evidence="3">NAD(P)-binding domain-containing protein</fullName>
    </recommendedName>
</protein>
<accession>A0A1Y1XVS2</accession>
<dbReference type="Pfam" id="PF13460">
    <property type="entry name" value="NAD_binding_10"/>
    <property type="match status" value="1"/>
</dbReference>
<name>A0A1Y1XVS2_9FUNG</name>
<evidence type="ECO:0000313" key="5">
    <source>
        <dbReference type="Proteomes" id="UP000193498"/>
    </source>
</evidence>
<keyword evidence="2" id="KW-0604">Photosystem II</keyword>
<dbReference type="EMBL" id="MCFE01000416">
    <property type="protein sequence ID" value="ORX89859.1"/>
    <property type="molecule type" value="Genomic_DNA"/>
</dbReference>
<evidence type="ECO:0000256" key="2">
    <source>
        <dbReference type="ARBA" id="ARBA00023276"/>
    </source>
</evidence>
<dbReference type="InterPro" id="IPR036291">
    <property type="entry name" value="NAD(P)-bd_dom_sf"/>
</dbReference>
<dbReference type="Gene3D" id="3.40.50.720">
    <property type="entry name" value="NAD(P)-binding Rossmann-like Domain"/>
    <property type="match status" value="1"/>
</dbReference>
<dbReference type="InterPro" id="IPR044256">
    <property type="entry name" value="HCF244-like"/>
</dbReference>
<dbReference type="PANTHER" id="PTHR47128">
    <property type="match status" value="1"/>
</dbReference>
<dbReference type="InterPro" id="IPR016040">
    <property type="entry name" value="NAD(P)-bd_dom"/>
</dbReference>
<comment type="caution">
    <text evidence="4">The sequence shown here is derived from an EMBL/GenBank/DDBJ whole genome shotgun (WGS) entry which is preliminary data.</text>
</comment>
<proteinExistence type="predicted"/>
<evidence type="ECO:0000259" key="3">
    <source>
        <dbReference type="Pfam" id="PF13460"/>
    </source>
</evidence>
<reference evidence="4 5" key="1">
    <citation type="submission" date="2016-07" db="EMBL/GenBank/DDBJ databases">
        <title>Pervasive Adenine N6-methylation of Active Genes in Fungi.</title>
        <authorList>
            <consortium name="DOE Joint Genome Institute"/>
            <person name="Mondo S.J."/>
            <person name="Dannebaum R.O."/>
            <person name="Kuo R.C."/>
            <person name="Labutti K."/>
            <person name="Haridas S."/>
            <person name="Kuo A."/>
            <person name="Salamov A."/>
            <person name="Ahrendt S.R."/>
            <person name="Lipzen A."/>
            <person name="Sullivan W."/>
            <person name="Andreopoulos W.B."/>
            <person name="Clum A."/>
            <person name="Lindquist E."/>
            <person name="Daum C."/>
            <person name="Ramamoorthy G.K."/>
            <person name="Gryganskyi A."/>
            <person name="Culley D."/>
            <person name="Magnuson J.K."/>
            <person name="James T.Y."/>
            <person name="O'Malley M.A."/>
            <person name="Stajich J.E."/>
            <person name="Spatafora J.W."/>
            <person name="Visel A."/>
            <person name="Grigoriev I.V."/>
        </authorList>
    </citation>
    <scope>NUCLEOTIDE SEQUENCE [LARGE SCALE GENOMIC DNA]</scope>
    <source>
        <strain evidence="4 5">CBS 931.73</strain>
    </source>
</reference>
<sequence length="169" mass="18223">MPSDPVLILGANGNLGVKSIQGSLVANDPNLLEAVKGVGAVVHCASSRARLKEIDIDGTLALVDALKKQHSSVENLPRIIYISIVDVDKNPEYFYFKAKLDVENILIASGLPYTILRTAQWHPFIKFIADELLGLKDPSINTVSVPRGVDIRPLAIEEVAAKDGGPCLE</sequence>
<gene>
    <name evidence="4" type="ORF">K493DRAFT_357569</name>
</gene>
<organism evidence="4 5">
    <name type="scientific">Basidiobolus meristosporus CBS 931.73</name>
    <dbReference type="NCBI Taxonomy" id="1314790"/>
    <lineage>
        <taxon>Eukaryota</taxon>
        <taxon>Fungi</taxon>
        <taxon>Fungi incertae sedis</taxon>
        <taxon>Zoopagomycota</taxon>
        <taxon>Entomophthoromycotina</taxon>
        <taxon>Basidiobolomycetes</taxon>
        <taxon>Basidiobolales</taxon>
        <taxon>Basidiobolaceae</taxon>
        <taxon>Basidiobolus</taxon>
    </lineage>
</organism>
<dbReference type="InParanoid" id="A0A1Y1XVS2"/>
<feature type="domain" description="NAD(P)-binding" evidence="3">
    <location>
        <begin position="16"/>
        <end position="119"/>
    </location>
</feature>
<dbReference type="SUPFAM" id="SSF51735">
    <property type="entry name" value="NAD(P)-binding Rossmann-fold domains"/>
    <property type="match status" value="1"/>
</dbReference>
<dbReference type="Proteomes" id="UP000193498">
    <property type="component" value="Unassembled WGS sequence"/>
</dbReference>
<evidence type="ECO:0000313" key="4">
    <source>
        <dbReference type="EMBL" id="ORX89859.1"/>
    </source>
</evidence>
<keyword evidence="5" id="KW-1185">Reference proteome</keyword>
<dbReference type="OrthoDB" id="9997102at2759"/>
<evidence type="ECO:0000256" key="1">
    <source>
        <dbReference type="ARBA" id="ARBA00022531"/>
    </source>
</evidence>
<dbReference type="PANTHER" id="PTHR47128:SF2">
    <property type="entry name" value="PROTEIN HIGH CHLOROPHYLL FLUORESCENCE PHENOTYPE 244, CHLOROPLASTIC"/>
    <property type="match status" value="1"/>
</dbReference>
<dbReference type="GO" id="GO:0015979">
    <property type="term" value="P:photosynthesis"/>
    <property type="evidence" value="ECO:0007669"/>
    <property type="project" value="UniProtKB-KW"/>
</dbReference>
<keyword evidence="1" id="KW-0602">Photosynthesis</keyword>
<dbReference type="AlphaFoldDB" id="A0A1Y1XVS2"/>